<feature type="compositionally biased region" description="Polar residues" evidence="2">
    <location>
        <begin position="58"/>
        <end position="75"/>
    </location>
</feature>
<dbReference type="Proteomes" id="UP000008068">
    <property type="component" value="Unassembled WGS sequence"/>
</dbReference>
<protein>
    <submittedName>
        <fullName evidence="3">Uncharacterized protein</fullName>
    </submittedName>
</protein>
<feature type="compositionally biased region" description="Acidic residues" evidence="2">
    <location>
        <begin position="370"/>
        <end position="387"/>
    </location>
</feature>
<proteinExistence type="predicted"/>
<dbReference type="AlphaFoldDB" id="G0NG21"/>
<sequence length="387" mass="44688">MDFNLRKEAGVNSKETVNAPPRVPVFSHTSSSQYNSNLCPKSGIPPLYMTPINAVSMSSYPQSRPQTHNPTTSESYPRFGSENRPSAPSQKFVGYLSSAPSHSRFMSNCIKEPSVENPSSSGKFSRVEKQVSYPHCSEQQPQFFRPQRRFKIIQRPTQVPQSSSVSETEMNNRLIEMIAKEEEAKFEEQMLRKKEEENNRKLENISQCLDSTTLALKSAENVARMQAKEIEMLKKKNNELNKKSEDLTDEAGNIALALYENTRLVDKQNQEITDLKSKLDTLEREKEEWKRKYQSTTKQDAFSIEQIQNSLKTVLINNDMIIENLKGIQKDPEEKQKLMDGHNETHRLLREQERLDVRIRELEEKLKENDDSEFNDFDFCDGTDDSF</sequence>
<dbReference type="InParanoid" id="G0NG21"/>
<evidence type="ECO:0000256" key="2">
    <source>
        <dbReference type="SAM" id="MobiDB-lite"/>
    </source>
</evidence>
<feature type="coiled-coil region" evidence="1">
    <location>
        <begin position="177"/>
        <end position="299"/>
    </location>
</feature>
<keyword evidence="1" id="KW-0175">Coiled coil</keyword>
<organism evidence="4">
    <name type="scientific">Caenorhabditis brenneri</name>
    <name type="common">Nematode worm</name>
    <dbReference type="NCBI Taxonomy" id="135651"/>
    <lineage>
        <taxon>Eukaryota</taxon>
        <taxon>Metazoa</taxon>
        <taxon>Ecdysozoa</taxon>
        <taxon>Nematoda</taxon>
        <taxon>Chromadorea</taxon>
        <taxon>Rhabditida</taxon>
        <taxon>Rhabditina</taxon>
        <taxon>Rhabditomorpha</taxon>
        <taxon>Rhabditoidea</taxon>
        <taxon>Rhabditidae</taxon>
        <taxon>Peloderinae</taxon>
        <taxon>Caenorhabditis</taxon>
    </lineage>
</organism>
<reference evidence="4" key="1">
    <citation type="submission" date="2011-07" db="EMBL/GenBank/DDBJ databases">
        <authorList>
            <consortium name="Caenorhabditis brenneri Sequencing and Analysis Consortium"/>
            <person name="Wilson R.K."/>
        </authorList>
    </citation>
    <scope>NUCLEOTIDE SEQUENCE [LARGE SCALE GENOMIC DNA]</scope>
    <source>
        <strain evidence="4">PB2801</strain>
    </source>
</reference>
<dbReference type="HOGENOM" id="CLU_714187_0_0_1"/>
<accession>G0NG21</accession>
<name>G0NG21_CAEBE</name>
<dbReference type="EMBL" id="GL379878">
    <property type="protein sequence ID" value="EGT59841.1"/>
    <property type="molecule type" value="Genomic_DNA"/>
</dbReference>
<feature type="region of interest" description="Disordered" evidence="2">
    <location>
        <begin position="1"/>
        <end position="23"/>
    </location>
</feature>
<keyword evidence="4" id="KW-1185">Reference proteome</keyword>
<evidence type="ECO:0000313" key="3">
    <source>
        <dbReference type="EMBL" id="EGT59841.1"/>
    </source>
</evidence>
<evidence type="ECO:0000256" key="1">
    <source>
        <dbReference type="SAM" id="Coils"/>
    </source>
</evidence>
<gene>
    <name evidence="3" type="ORF">CAEBREN_09443</name>
</gene>
<evidence type="ECO:0000313" key="4">
    <source>
        <dbReference type="Proteomes" id="UP000008068"/>
    </source>
</evidence>
<feature type="region of interest" description="Disordered" evidence="2">
    <location>
        <begin position="368"/>
        <end position="387"/>
    </location>
</feature>
<feature type="region of interest" description="Disordered" evidence="2">
    <location>
        <begin position="58"/>
        <end position="89"/>
    </location>
</feature>